<dbReference type="InterPro" id="IPR021469">
    <property type="entry name" value="DUF3122"/>
</dbReference>
<gene>
    <name evidence="1" type="ORF">IQ236_05740</name>
</gene>
<accession>A0ABR9U8E2</accession>
<name>A0ABR9U8E2_9CYAN</name>
<dbReference type="Proteomes" id="UP000640725">
    <property type="component" value="Unassembled WGS sequence"/>
</dbReference>
<sequence>MFRLLTRTLVIGITLFFLILGSNFLIPEPANAAILKQQESPEQMLYQSRHSLRDETGKSWQVVLFKRVKDGEVNTIDLRLVGFPDQAVFLHPKGLEIITRQGRLFQAEDQFANNAPAPNVGEYNLKKILPQLSSTEQVKLNLPLKDKQHSLTLPAPIILEWKELINEEN</sequence>
<evidence type="ECO:0000313" key="1">
    <source>
        <dbReference type="EMBL" id="MBE9142725.1"/>
    </source>
</evidence>
<comment type="caution">
    <text evidence="1">The sequence shown here is derived from an EMBL/GenBank/DDBJ whole genome shotgun (WGS) entry which is preliminary data.</text>
</comment>
<evidence type="ECO:0000313" key="2">
    <source>
        <dbReference type="Proteomes" id="UP000640725"/>
    </source>
</evidence>
<organism evidence="1 2">
    <name type="scientific">Planktothrix mougeotii LEGE 06226</name>
    <dbReference type="NCBI Taxonomy" id="1828728"/>
    <lineage>
        <taxon>Bacteria</taxon>
        <taxon>Bacillati</taxon>
        <taxon>Cyanobacteriota</taxon>
        <taxon>Cyanophyceae</taxon>
        <taxon>Oscillatoriophycideae</taxon>
        <taxon>Oscillatoriales</taxon>
        <taxon>Microcoleaceae</taxon>
        <taxon>Planktothrix</taxon>
    </lineage>
</organism>
<protein>
    <submittedName>
        <fullName evidence="1">DUF3122 domain-containing protein</fullName>
    </submittedName>
</protein>
<reference evidence="1 2" key="1">
    <citation type="submission" date="2020-10" db="EMBL/GenBank/DDBJ databases">
        <authorList>
            <person name="Castelo-Branco R."/>
            <person name="Eusebio N."/>
            <person name="Adriana R."/>
            <person name="Vieira A."/>
            <person name="Brugerolle De Fraissinette N."/>
            <person name="Rezende De Castro R."/>
            <person name="Schneider M.P."/>
            <person name="Vasconcelos V."/>
            <person name="Leao P.N."/>
        </authorList>
    </citation>
    <scope>NUCLEOTIDE SEQUENCE [LARGE SCALE GENOMIC DNA]</scope>
    <source>
        <strain evidence="1 2">LEGE 06226</strain>
    </source>
</reference>
<keyword evidence="2" id="KW-1185">Reference proteome</keyword>
<dbReference type="Pfam" id="PF11320">
    <property type="entry name" value="DUF3122"/>
    <property type="match status" value="1"/>
</dbReference>
<dbReference type="EMBL" id="JADEWU010000008">
    <property type="protein sequence ID" value="MBE9142725.1"/>
    <property type="molecule type" value="Genomic_DNA"/>
</dbReference>
<proteinExistence type="predicted"/>